<evidence type="ECO:0000256" key="1">
    <source>
        <dbReference type="SAM" id="MobiDB-lite"/>
    </source>
</evidence>
<dbReference type="PATRIC" id="fig|862908.3.peg.1863"/>
<gene>
    <name evidence="2" type="ordered locus">BMS_1963</name>
</gene>
<name>E1X2L1_HALMS</name>
<proteinExistence type="predicted"/>
<feature type="compositionally biased region" description="Basic and acidic residues" evidence="1">
    <location>
        <begin position="102"/>
        <end position="116"/>
    </location>
</feature>
<dbReference type="AlphaFoldDB" id="E1X2L1"/>
<sequence length="116" mass="12960">MEVLKAILFTTVVIFAATEMSHAKIEKISVKRVSPITKAAGFQTFHGKILRAGDLENSAHRIVNAAEVIKKDFIEMKDGEIFYPEEIEYVFQVKGPGHTSKAPKEDERAPQDNDSN</sequence>
<dbReference type="RefSeq" id="WP_014244559.1">
    <property type="nucleotide sequence ID" value="NC_016620.1"/>
</dbReference>
<accession>E1X2L1</accession>
<dbReference type="EMBL" id="FQ312005">
    <property type="protein sequence ID" value="CBW26778.1"/>
    <property type="molecule type" value="Genomic_DNA"/>
</dbReference>
<keyword evidence="3" id="KW-1185">Reference proteome</keyword>
<dbReference type="Proteomes" id="UP000008963">
    <property type="component" value="Chromosome"/>
</dbReference>
<organism evidence="2 3">
    <name type="scientific">Halobacteriovorax marinus (strain ATCC BAA-682 / DSM 15412 / SJ)</name>
    <name type="common">Bacteriovorax marinus</name>
    <dbReference type="NCBI Taxonomy" id="862908"/>
    <lineage>
        <taxon>Bacteria</taxon>
        <taxon>Pseudomonadati</taxon>
        <taxon>Bdellovibrionota</taxon>
        <taxon>Bacteriovoracia</taxon>
        <taxon>Bacteriovoracales</taxon>
        <taxon>Halobacteriovoraceae</taxon>
        <taxon>Halobacteriovorax</taxon>
    </lineage>
</organism>
<feature type="region of interest" description="Disordered" evidence="1">
    <location>
        <begin position="94"/>
        <end position="116"/>
    </location>
</feature>
<reference evidence="3" key="1">
    <citation type="journal article" date="2013" name="ISME J.">
        <title>A small predatory core genome in the divergent marine Bacteriovorax marinus SJ and the terrestrial Bdellovibrio bacteriovorus.</title>
        <authorList>
            <person name="Crossman L.C."/>
            <person name="Chen H."/>
            <person name="Cerdeno-Tarraga A.M."/>
            <person name="Brooks K."/>
            <person name="Quail M.A."/>
            <person name="Pineiro S.A."/>
            <person name="Hobley L."/>
            <person name="Sockett R.E."/>
            <person name="Bentley S.D."/>
            <person name="Parkhill J."/>
            <person name="Williams H.N."/>
            <person name="Stine O.C."/>
        </authorList>
    </citation>
    <scope>NUCLEOTIDE SEQUENCE [LARGE SCALE GENOMIC DNA]</scope>
    <source>
        <strain evidence="3">ATCC BAA-682 / DSM 15412 / SJ</strain>
    </source>
</reference>
<dbReference type="OrthoDB" id="9934984at2"/>
<dbReference type="HOGENOM" id="CLU_2093420_0_0_7"/>
<evidence type="ECO:0000313" key="3">
    <source>
        <dbReference type="Proteomes" id="UP000008963"/>
    </source>
</evidence>
<protein>
    <submittedName>
        <fullName evidence="2">Uncharacterized protein</fullName>
    </submittedName>
</protein>
<dbReference type="KEGG" id="bmx:BMS_1963"/>
<evidence type="ECO:0000313" key="2">
    <source>
        <dbReference type="EMBL" id="CBW26778.1"/>
    </source>
</evidence>